<dbReference type="InterPro" id="IPR001845">
    <property type="entry name" value="HTH_ArsR_DNA-bd_dom"/>
</dbReference>
<keyword evidence="2" id="KW-0238">DNA-binding</keyword>
<dbReference type="Proteomes" id="UP000018766">
    <property type="component" value="Unassembled WGS sequence"/>
</dbReference>
<dbReference type="AlphaFoldDB" id="V8FX02"/>
<dbReference type="EMBL" id="AYSV01000101">
    <property type="protein sequence ID" value="ETD68804.1"/>
    <property type="molecule type" value="Genomic_DNA"/>
</dbReference>
<dbReference type="PROSITE" id="PS50987">
    <property type="entry name" value="HTH_ARSR_2"/>
    <property type="match status" value="1"/>
</dbReference>
<dbReference type="SUPFAM" id="SSF46785">
    <property type="entry name" value="Winged helix' DNA-binding domain"/>
    <property type="match status" value="1"/>
</dbReference>
<dbReference type="InterPro" id="IPR011991">
    <property type="entry name" value="ArsR-like_HTH"/>
</dbReference>
<dbReference type="GO" id="GO:0003700">
    <property type="term" value="F:DNA-binding transcription factor activity"/>
    <property type="evidence" value="ECO:0007669"/>
    <property type="project" value="InterPro"/>
</dbReference>
<evidence type="ECO:0000313" key="5">
    <source>
        <dbReference type="EMBL" id="ETD68804.1"/>
    </source>
</evidence>
<evidence type="ECO:0000256" key="2">
    <source>
        <dbReference type="ARBA" id="ARBA00023125"/>
    </source>
</evidence>
<dbReference type="InterPro" id="IPR051011">
    <property type="entry name" value="Metal_resp_trans_reg"/>
</dbReference>
<dbReference type="GO" id="GO:0003677">
    <property type="term" value="F:DNA binding"/>
    <property type="evidence" value="ECO:0007669"/>
    <property type="project" value="UniProtKB-KW"/>
</dbReference>
<comment type="caution">
    <text evidence="5">The sequence shown here is derived from an EMBL/GenBank/DDBJ whole genome shotgun (WGS) entry which is preliminary data.</text>
</comment>
<evidence type="ECO:0000256" key="1">
    <source>
        <dbReference type="ARBA" id="ARBA00023015"/>
    </source>
</evidence>
<dbReference type="SMART" id="SM00418">
    <property type="entry name" value="HTH_ARSR"/>
    <property type="match status" value="1"/>
</dbReference>
<evidence type="ECO:0000259" key="4">
    <source>
        <dbReference type="PROSITE" id="PS50987"/>
    </source>
</evidence>
<dbReference type="Pfam" id="PF12840">
    <property type="entry name" value="HTH_20"/>
    <property type="match status" value="1"/>
</dbReference>
<dbReference type="Gene3D" id="1.10.10.10">
    <property type="entry name" value="Winged helix-like DNA-binding domain superfamily/Winged helix DNA-binding domain"/>
    <property type="match status" value="1"/>
</dbReference>
<keyword evidence="6" id="KW-1185">Reference proteome</keyword>
<name>V8FX02_9BURK</name>
<evidence type="ECO:0000313" key="6">
    <source>
        <dbReference type="Proteomes" id="UP000018766"/>
    </source>
</evidence>
<accession>V8FX02</accession>
<sequence>MNTNSASDLFGRLSSPARLQIVQQLMTVGHQGMVAGDLARALDISPNNLSFHLKSLMEVELVHVSQEGRFMRYFANLPLMADLIDYLTNACCSAVADDACESMMKSYTNQHC</sequence>
<dbReference type="OrthoDB" id="5297460at2"/>
<dbReference type="NCBIfam" id="NF033788">
    <property type="entry name" value="HTH_metalloreg"/>
    <property type="match status" value="1"/>
</dbReference>
<dbReference type="CDD" id="cd00090">
    <property type="entry name" value="HTH_ARSR"/>
    <property type="match status" value="1"/>
</dbReference>
<dbReference type="InterPro" id="IPR036388">
    <property type="entry name" value="WH-like_DNA-bd_sf"/>
</dbReference>
<organism evidence="5 6">
    <name type="scientific">Pelistega indica</name>
    <dbReference type="NCBI Taxonomy" id="1414851"/>
    <lineage>
        <taxon>Bacteria</taxon>
        <taxon>Pseudomonadati</taxon>
        <taxon>Pseudomonadota</taxon>
        <taxon>Betaproteobacteria</taxon>
        <taxon>Burkholderiales</taxon>
        <taxon>Alcaligenaceae</taxon>
        <taxon>Pelistega</taxon>
    </lineage>
</organism>
<dbReference type="PANTHER" id="PTHR43132:SF2">
    <property type="entry name" value="ARSENICAL RESISTANCE OPERON REPRESSOR ARSR-RELATED"/>
    <property type="match status" value="1"/>
</dbReference>
<reference evidence="5 6" key="1">
    <citation type="submission" date="2013-11" db="EMBL/GenBank/DDBJ databases">
        <title>Genomic analysis of Pelistega sp. HM-7.</title>
        <authorList>
            <person name="Kumbhare S.V."/>
            <person name="Shetty S.A."/>
            <person name="Sharma O."/>
            <person name="Dhotre D.P."/>
        </authorList>
    </citation>
    <scope>NUCLEOTIDE SEQUENCE [LARGE SCALE GENOMIC DNA]</scope>
    <source>
        <strain evidence="5 6">HM-7</strain>
    </source>
</reference>
<proteinExistence type="predicted"/>
<evidence type="ECO:0000256" key="3">
    <source>
        <dbReference type="ARBA" id="ARBA00023163"/>
    </source>
</evidence>
<protein>
    <submittedName>
        <fullName evidence="5">ArsR family transcriptional regulator</fullName>
    </submittedName>
</protein>
<dbReference type="PANTHER" id="PTHR43132">
    <property type="entry name" value="ARSENICAL RESISTANCE OPERON REPRESSOR ARSR-RELATED"/>
    <property type="match status" value="1"/>
</dbReference>
<keyword evidence="1" id="KW-0805">Transcription regulation</keyword>
<feature type="domain" description="HTH arsR-type" evidence="4">
    <location>
        <begin position="1"/>
        <end position="95"/>
    </location>
</feature>
<dbReference type="InterPro" id="IPR036390">
    <property type="entry name" value="WH_DNA-bd_sf"/>
</dbReference>
<dbReference type="RefSeq" id="WP_023952186.1">
    <property type="nucleotide sequence ID" value="NZ_AYSV01000101.1"/>
</dbReference>
<keyword evidence="3" id="KW-0804">Transcription</keyword>
<gene>
    <name evidence="5" type="ORF">V757_09825</name>
</gene>
<dbReference type="PRINTS" id="PR00778">
    <property type="entry name" value="HTHARSR"/>
</dbReference>